<keyword evidence="12 14" id="KW-0378">Hydrolase</keyword>
<keyword evidence="8 14" id="KW-0963">Cytoplasm</keyword>
<dbReference type="PANTHER" id="PTHR10954">
    <property type="entry name" value="RIBONUCLEASE H2 SUBUNIT A"/>
    <property type="match status" value="1"/>
</dbReference>
<dbReference type="PROSITE" id="PS51975">
    <property type="entry name" value="RNASE_H_2"/>
    <property type="match status" value="1"/>
</dbReference>
<dbReference type="InterPro" id="IPR024567">
    <property type="entry name" value="RNase_HII/HIII_dom"/>
</dbReference>
<dbReference type="Gene3D" id="3.30.420.10">
    <property type="entry name" value="Ribonuclease H-like superfamily/Ribonuclease H"/>
    <property type="match status" value="1"/>
</dbReference>
<evidence type="ECO:0000256" key="15">
    <source>
        <dbReference type="PROSITE-ProRule" id="PRU01319"/>
    </source>
</evidence>
<dbReference type="GO" id="GO:0032299">
    <property type="term" value="C:ribonuclease H2 complex"/>
    <property type="evidence" value="ECO:0007669"/>
    <property type="project" value="TreeGrafter"/>
</dbReference>
<dbReference type="eggNOG" id="COG0164">
    <property type="taxonomic scope" value="Bacteria"/>
</dbReference>
<comment type="cofactor">
    <cofactor evidence="2">
        <name>Mg(2+)</name>
        <dbReference type="ChEBI" id="CHEBI:18420"/>
    </cofactor>
</comment>
<comment type="catalytic activity">
    <reaction evidence="1 14 15 16">
        <text>Endonucleolytic cleavage to 5'-phosphomonoester.</text>
        <dbReference type="EC" id="3.1.26.4"/>
    </reaction>
</comment>
<keyword evidence="10 14" id="KW-0479">Metal-binding</keyword>
<feature type="binding site" evidence="14 15">
    <location>
        <position position="15"/>
    </location>
    <ligand>
        <name>a divalent metal cation</name>
        <dbReference type="ChEBI" id="CHEBI:60240"/>
    </ligand>
</feature>
<feature type="binding site" evidence="14 15">
    <location>
        <position position="14"/>
    </location>
    <ligand>
        <name>a divalent metal cation</name>
        <dbReference type="ChEBI" id="CHEBI:60240"/>
    </ligand>
</feature>
<evidence type="ECO:0000256" key="6">
    <source>
        <dbReference type="ARBA" id="ARBA00012180"/>
    </source>
</evidence>
<dbReference type="Pfam" id="PF01351">
    <property type="entry name" value="RNase_HII"/>
    <property type="match status" value="1"/>
</dbReference>
<dbReference type="Proteomes" id="UP000005744">
    <property type="component" value="Unassembled WGS sequence"/>
</dbReference>
<keyword evidence="13 14" id="KW-0464">Manganese</keyword>
<keyword evidence="19" id="KW-1185">Reference proteome</keyword>
<evidence type="ECO:0000256" key="11">
    <source>
        <dbReference type="ARBA" id="ARBA00022759"/>
    </source>
</evidence>
<sequence>MLNMQISELVAGVDEVGRGPLAGAVVAAAVILNPEKPIIGLADSKVLSEKRRLILADEIREQALAWALGRAEVEEIDAINILQASLLAMQRAVAQLGVTPQLVLVDGNKCPILPYPTQAIVQGDKTVPAISAASILAKVVRDQEMVELDKQYPLYGLAQHKGYPTKAHLLALQQHGVSPIHRRSFAPVKACLTSV</sequence>
<dbReference type="NCBIfam" id="NF000596">
    <property type="entry name" value="PRK00015.1-4"/>
    <property type="match status" value="1"/>
</dbReference>
<evidence type="ECO:0000256" key="2">
    <source>
        <dbReference type="ARBA" id="ARBA00001946"/>
    </source>
</evidence>
<evidence type="ECO:0000256" key="8">
    <source>
        <dbReference type="ARBA" id="ARBA00022490"/>
    </source>
</evidence>
<feature type="domain" description="RNase H type-2" evidence="17">
    <location>
        <begin position="8"/>
        <end position="195"/>
    </location>
</feature>
<dbReference type="FunFam" id="3.30.420.10:FF:000006">
    <property type="entry name" value="Ribonuclease HII"/>
    <property type="match status" value="1"/>
</dbReference>
<evidence type="ECO:0000313" key="19">
    <source>
        <dbReference type="Proteomes" id="UP000005744"/>
    </source>
</evidence>
<dbReference type="GO" id="GO:0003723">
    <property type="term" value="F:RNA binding"/>
    <property type="evidence" value="ECO:0007669"/>
    <property type="project" value="UniProtKB-UniRule"/>
</dbReference>
<evidence type="ECO:0000256" key="13">
    <source>
        <dbReference type="ARBA" id="ARBA00023211"/>
    </source>
</evidence>
<organism evidence="18 19">
    <name type="scientific">Beggiatoa alba B18LD</name>
    <dbReference type="NCBI Taxonomy" id="395493"/>
    <lineage>
        <taxon>Bacteria</taxon>
        <taxon>Pseudomonadati</taxon>
        <taxon>Pseudomonadota</taxon>
        <taxon>Gammaproteobacteria</taxon>
        <taxon>Thiotrichales</taxon>
        <taxon>Thiotrichaceae</taxon>
        <taxon>Beggiatoa</taxon>
    </lineage>
</organism>
<keyword evidence="9 14" id="KW-0540">Nuclease</keyword>
<proteinExistence type="inferred from homology"/>
<dbReference type="STRING" id="395493.BegalDRAFT_0375"/>
<dbReference type="InterPro" id="IPR001352">
    <property type="entry name" value="RNase_HII/HIII"/>
</dbReference>
<dbReference type="GO" id="GO:0004523">
    <property type="term" value="F:RNA-DNA hybrid ribonuclease activity"/>
    <property type="evidence" value="ECO:0007669"/>
    <property type="project" value="UniProtKB-UniRule"/>
</dbReference>
<comment type="function">
    <text evidence="3 14 16">Endonuclease that specifically degrades the RNA of RNA-DNA hybrids.</text>
</comment>
<dbReference type="AlphaFoldDB" id="I3CCF2"/>
<dbReference type="CDD" id="cd07182">
    <property type="entry name" value="RNase_HII_bacteria_HII_like"/>
    <property type="match status" value="1"/>
</dbReference>
<dbReference type="InterPro" id="IPR036397">
    <property type="entry name" value="RNaseH_sf"/>
</dbReference>
<evidence type="ECO:0000256" key="4">
    <source>
        <dbReference type="ARBA" id="ARBA00004496"/>
    </source>
</evidence>
<dbReference type="PANTHER" id="PTHR10954:SF18">
    <property type="entry name" value="RIBONUCLEASE HII"/>
    <property type="match status" value="1"/>
</dbReference>
<dbReference type="NCBIfam" id="NF000594">
    <property type="entry name" value="PRK00015.1-1"/>
    <property type="match status" value="1"/>
</dbReference>
<protein>
    <recommendedName>
        <fullName evidence="7 14">Ribonuclease HII</fullName>
        <shortName evidence="14">RNase HII</shortName>
        <ecNumber evidence="6 14">3.1.26.4</ecNumber>
    </recommendedName>
</protein>
<dbReference type="RefSeq" id="WP_002683100.1">
    <property type="nucleotide sequence ID" value="NZ_JH600070.1"/>
</dbReference>
<evidence type="ECO:0000313" key="18">
    <source>
        <dbReference type="EMBL" id="EIJ41295.1"/>
    </source>
</evidence>
<evidence type="ECO:0000256" key="14">
    <source>
        <dbReference type="HAMAP-Rule" id="MF_00052"/>
    </source>
</evidence>
<accession>I3CCF2</accession>
<evidence type="ECO:0000256" key="3">
    <source>
        <dbReference type="ARBA" id="ARBA00004065"/>
    </source>
</evidence>
<evidence type="ECO:0000256" key="1">
    <source>
        <dbReference type="ARBA" id="ARBA00000077"/>
    </source>
</evidence>
<evidence type="ECO:0000256" key="9">
    <source>
        <dbReference type="ARBA" id="ARBA00022722"/>
    </source>
</evidence>
<feature type="binding site" evidence="14 15">
    <location>
        <position position="106"/>
    </location>
    <ligand>
        <name>a divalent metal cation</name>
        <dbReference type="ChEBI" id="CHEBI:60240"/>
    </ligand>
</feature>
<dbReference type="NCBIfam" id="NF000595">
    <property type="entry name" value="PRK00015.1-3"/>
    <property type="match status" value="1"/>
</dbReference>
<keyword evidence="11 14" id="KW-0255">Endonuclease</keyword>
<dbReference type="InterPro" id="IPR022898">
    <property type="entry name" value="RNase_HII"/>
</dbReference>
<evidence type="ECO:0000259" key="17">
    <source>
        <dbReference type="PROSITE" id="PS51975"/>
    </source>
</evidence>
<evidence type="ECO:0000256" key="7">
    <source>
        <dbReference type="ARBA" id="ARBA00019179"/>
    </source>
</evidence>
<evidence type="ECO:0000256" key="16">
    <source>
        <dbReference type="RuleBase" id="RU003515"/>
    </source>
</evidence>
<comment type="subcellular location">
    <subcellularLocation>
        <location evidence="4 14">Cytoplasm</location>
    </subcellularLocation>
</comment>
<dbReference type="InterPro" id="IPR012337">
    <property type="entry name" value="RNaseH-like_sf"/>
</dbReference>
<gene>
    <name evidence="14" type="primary">rnhB</name>
    <name evidence="18" type="ORF">BegalDRAFT_0375</name>
</gene>
<name>I3CCF2_9GAMM</name>
<dbReference type="GO" id="GO:0006298">
    <property type="term" value="P:mismatch repair"/>
    <property type="evidence" value="ECO:0007669"/>
    <property type="project" value="TreeGrafter"/>
</dbReference>
<comment type="similarity">
    <text evidence="5 14 16">Belongs to the RNase HII family.</text>
</comment>
<evidence type="ECO:0000256" key="10">
    <source>
        <dbReference type="ARBA" id="ARBA00022723"/>
    </source>
</evidence>
<dbReference type="HOGENOM" id="CLU_036532_3_2_6"/>
<dbReference type="GO" id="GO:0043137">
    <property type="term" value="P:DNA replication, removal of RNA primer"/>
    <property type="evidence" value="ECO:0007669"/>
    <property type="project" value="TreeGrafter"/>
</dbReference>
<dbReference type="GO" id="GO:0030145">
    <property type="term" value="F:manganese ion binding"/>
    <property type="evidence" value="ECO:0007669"/>
    <property type="project" value="UniProtKB-UniRule"/>
</dbReference>
<dbReference type="EC" id="3.1.26.4" evidence="6 14"/>
<evidence type="ECO:0000256" key="12">
    <source>
        <dbReference type="ARBA" id="ARBA00022801"/>
    </source>
</evidence>
<dbReference type="GO" id="GO:0005737">
    <property type="term" value="C:cytoplasm"/>
    <property type="evidence" value="ECO:0007669"/>
    <property type="project" value="UniProtKB-SubCell"/>
</dbReference>
<dbReference type="SUPFAM" id="SSF53098">
    <property type="entry name" value="Ribonuclease H-like"/>
    <property type="match status" value="1"/>
</dbReference>
<evidence type="ECO:0000256" key="5">
    <source>
        <dbReference type="ARBA" id="ARBA00007383"/>
    </source>
</evidence>
<dbReference type="HAMAP" id="MF_00052_B">
    <property type="entry name" value="RNase_HII_B"/>
    <property type="match status" value="1"/>
</dbReference>
<comment type="cofactor">
    <cofactor evidence="14 15">
        <name>Mn(2+)</name>
        <dbReference type="ChEBI" id="CHEBI:29035"/>
    </cofactor>
    <cofactor evidence="14 15">
        <name>Mg(2+)</name>
        <dbReference type="ChEBI" id="CHEBI:18420"/>
    </cofactor>
    <text evidence="14 15">Manganese or magnesium. Binds 1 divalent metal ion per monomer in the absence of substrate. May bind a second metal ion after substrate binding.</text>
</comment>
<dbReference type="EMBL" id="JH600070">
    <property type="protein sequence ID" value="EIJ41295.1"/>
    <property type="molecule type" value="Genomic_DNA"/>
</dbReference>
<reference evidence="18 19" key="1">
    <citation type="submission" date="2011-11" db="EMBL/GenBank/DDBJ databases">
        <title>Improved High-Quality Draft sequence of Beggiatoa alba B18lD.</title>
        <authorList>
            <consortium name="US DOE Joint Genome Institute"/>
            <person name="Lucas S."/>
            <person name="Han J."/>
            <person name="Lapidus A."/>
            <person name="Cheng J.-F."/>
            <person name="Goodwin L."/>
            <person name="Pitluck S."/>
            <person name="Peters L."/>
            <person name="Mikhailova N."/>
            <person name="Held B."/>
            <person name="Detter J.C."/>
            <person name="Han C."/>
            <person name="Tapia R."/>
            <person name="Land M."/>
            <person name="Hauser L."/>
            <person name="Kyrpides N."/>
            <person name="Ivanova N."/>
            <person name="Pagani I."/>
            <person name="Samuel K."/>
            <person name="Teske A."/>
            <person name="Mueller J."/>
            <person name="Woyke T."/>
        </authorList>
    </citation>
    <scope>NUCLEOTIDE SEQUENCE [LARGE SCALE GENOMIC DNA]</scope>
    <source>
        <strain evidence="18 19">B18LD</strain>
    </source>
</reference>